<evidence type="ECO:0000313" key="1">
    <source>
        <dbReference type="EMBL" id="ETK73620.1"/>
    </source>
</evidence>
<reference evidence="1" key="1">
    <citation type="submission" date="2013-11" db="EMBL/GenBank/DDBJ databases">
        <title>The Genome Sequence of Phytophthora parasitica CJ02B3.</title>
        <authorList>
            <consortium name="The Broad Institute Genomics Platform"/>
            <person name="Russ C."/>
            <person name="Tyler B."/>
            <person name="Panabieres F."/>
            <person name="Shan W."/>
            <person name="Tripathy S."/>
            <person name="Grunwald N."/>
            <person name="Machado M."/>
            <person name="Johnson C.S."/>
            <person name="Arredondo F."/>
            <person name="Hong C."/>
            <person name="Coffey M."/>
            <person name="Young S.K."/>
            <person name="Zeng Q."/>
            <person name="Gargeya S."/>
            <person name="Fitzgerald M."/>
            <person name="Abouelleil A."/>
            <person name="Alvarado L."/>
            <person name="Chapman S.B."/>
            <person name="Gainer-Dewar J."/>
            <person name="Goldberg J."/>
            <person name="Griggs A."/>
            <person name="Gujja S."/>
            <person name="Hansen M."/>
            <person name="Howarth C."/>
            <person name="Imamovic A."/>
            <person name="Ireland A."/>
            <person name="Larimer J."/>
            <person name="McCowan C."/>
            <person name="Murphy C."/>
            <person name="Pearson M."/>
            <person name="Poon T.W."/>
            <person name="Priest M."/>
            <person name="Roberts A."/>
            <person name="Saif S."/>
            <person name="Shea T."/>
            <person name="Sykes S."/>
            <person name="Wortman J."/>
            <person name="Nusbaum C."/>
            <person name="Birren B."/>
        </authorList>
    </citation>
    <scope>NUCLEOTIDE SEQUENCE [LARGE SCALE GENOMIC DNA]</scope>
    <source>
        <strain evidence="1">CJ02B3</strain>
    </source>
</reference>
<accession>W2FU85</accession>
<name>W2FU85_PHYNI</name>
<protein>
    <submittedName>
        <fullName evidence="1">Uncharacterized protein</fullName>
    </submittedName>
</protein>
<dbReference type="AlphaFoldDB" id="W2FU85"/>
<sequence length="97" mass="11024">MPLANRVICSLLFRPSGQGELQGRDGAAQQICPSDACCDARMSDIYRWVEWVVEERLPFTFCERRLVRQNAKMGSISAKTLAAYVTKLHEHVQGRVR</sequence>
<dbReference type="Proteomes" id="UP000053236">
    <property type="component" value="Unassembled WGS sequence"/>
</dbReference>
<organism evidence="1">
    <name type="scientific">Phytophthora nicotianae</name>
    <name type="common">Potato buckeye rot agent</name>
    <name type="synonym">Phytophthora parasitica</name>
    <dbReference type="NCBI Taxonomy" id="4792"/>
    <lineage>
        <taxon>Eukaryota</taxon>
        <taxon>Sar</taxon>
        <taxon>Stramenopiles</taxon>
        <taxon>Oomycota</taxon>
        <taxon>Peronosporomycetes</taxon>
        <taxon>Peronosporales</taxon>
        <taxon>Peronosporaceae</taxon>
        <taxon>Phytophthora</taxon>
    </lineage>
</organism>
<gene>
    <name evidence="1" type="ORF">L915_19471</name>
</gene>
<proteinExistence type="predicted"/>
<dbReference type="EMBL" id="KI689269">
    <property type="protein sequence ID" value="ETK73620.1"/>
    <property type="molecule type" value="Genomic_DNA"/>
</dbReference>